<dbReference type="Proteomes" id="UP000636579">
    <property type="component" value="Unassembled WGS sequence"/>
</dbReference>
<keyword evidence="3" id="KW-1185">Reference proteome</keyword>
<evidence type="ECO:0000256" key="1">
    <source>
        <dbReference type="SAM" id="MobiDB-lite"/>
    </source>
</evidence>
<gene>
    <name evidence="2" type="ORF">H4W26_000303</name>
</gene>
<comment type="caution">
    <text evidence="2">The sequence shown here is derived from an EMBL/GenBank/DDBJ whole genome shotgun (WGS) entry which is preliminary data.</text>
</comment>
<evidence type="ECO:0000313" key="3">
    <source>
        <dbReference type="Proteomes" id="UP000636579"/>
    </source>
</evidence>
<name>A0ABR9J3G6_9MICC</name>
<feature type="region of interest" description="Disordered" evidence="1">
    <location>
        <begin position="1"/>
        <end position="34"/>
    </location>
</feature>
<sequence length="34" mass="3793">MSHIVVARRATAAQKHRSRYAHSESSPLLGRSCE</sequence>
<reference evidence="2 3" key="1">
    <citation type="submission" date="2020-10" db="EMBL/GenBank/DDBJ databases">
        <title>Sequencing the genomes of 1000 actinobacteria strains.</title>
        <authorList>
            <person name="Klenk H.-P."/>
        </authorList>
    </citation>
    <scope>NUCLEOTIDE SEQUENCE [LARGE SCALE GENOMIC DNA]</scope>
    <source>
        <strain evidence="2 3">DSM 15474</strain>
    </source>
</reference>
<accession>A0ABR9J3G6</accession>
<protein>
    <submittedName>
        <fullName evidence="2">Uncharacterized protein</fullName>
    </submittedName>
</protein>
<organism evidence="2 3">
    <name type="scientific">Nesterenkonia halotolerans</name>
    <dbReference type="NCBI Taxonomy" id="225325"/>
    <lineage>
        <taxon>Bacteria</taxon>
        <taxon>Bacillati</taxon>
        <taxon>Actinomycetota</taxon>
        <taxon>Actinomycetes</taxon>
        <taxon>Micrococcales</taxon>
        <taxon>Micrococcaceae</taxon>
        <taxon>Nesterenkonia</taxon>
    </lineage>
</organism>
<dbReference type="EMBL" id="JADBEE010000001">
    <property type="protein sequence ID" value="MBE1513548.1"/>
    <property type="molecule type" value="Genomic_DNA"/>
</dbReference>
<evidence type="ECO:0000313" key="2">
    <source>
        <dbReference type="EMBL" id="MBE1513548.1"/>
    </source>
</evidence>
<proteinExistence type="predicted"/>